<feature type="transmembrane region" description="Helical" evidence="2">
    <location>
        <begin position="29"/>
        <end position="48"/>
    </location>
</feature>
<reference evidence="3 4" key="1">
    <citation type="submission" date="2016-03" db="EMBL/GenBank/DDBJ databases">
        <title>Deep-sea bacteria in the southern Pacific.</title>
        <authorList>
            <person name="Tang K."/>
        </authorList>
    </citation>
    <scope>NUCLEOTIDE SEQUENCE [LARGE SCALE GENOMIC DNA]</scope>
    <source>
        <strain evidence="3 4">JLT2016</strain>
    </source>
</reference>
<keyword evidence="2" id="KW-0472">Membrane</keyword>
<organism evidence="3 4">
    <name type="scientific">Salipiger profundus</name>
    <dbReference type="NCBI Taxonomy" id="1229727"/>
    <lineage>
        <taxon>Bacteria</taxon>
        <taxon>Pseudomonadati</taxon>
        <taxon>Pseudomonadota</taxon>
        <taxon>Alphaproteobacteria</taxon>
        <taxon>Rhodobacterales</taxon>
        <taxon>Roseobacteraceae</taxon>
        <taxon>Salipiger</taxon>
    </lineage>
</organism>
<evidence type="ECO:0008006" key="5">
    <source>
        <dbReference type="Google" id="ProtNLM"/>
    </source>
</evidence>
<keyword evidence="2" id="KW-0812">Transmembrane</keyword>
<evidence type="ECO:0000256" key="2">
    <source>
        <dbReference type="SAM" id="Phobius"/>
    </source>
</evidence>
<dbReference type="Proteomes" id="UP000186559">
    <property type="component" value="Chromosome"/>
</dbReference>
<name>A0A1U7D0X6_9RHOB</name>
<feature type="transmembrane region" description="Helical" evidence="2">
    <location>
        <begin position="60"/>
        <end position="80"/>
    </location>
</feature>
<proteinExistence type="predicted"/>
<protein>
    <recommendedName>
        <fullName evidence="5">DUF485 domain-containing protein</fullName>
    </recommendedName>
</protein>
<dbReference type="AlphaFoldDB" id="A0A1U7D0X6"/>
<dbReference type="STRING" id="1229727.Ga0080559_TMP1003"/>
<evidence type="ECO:0000256" key="1">
    <source>
        <dbReference type="SAM" id="MobiDB-lite"/>
    </source>
</evidence>
<dbReference type="KEGG" id="tpro:Ga0080559_TMP1003"/>
<dbReference type="EMBL" id="CP014796">
    <property type="protein sequence ID" value="APX21799.1"/>
    <property type="molecule type" value="Genomic_DNA"/>
</dbReference>
<sequence length="107" mass="11937">MTESGPPRRGKPPVFLERQSYRRRRVIDAARVLPFIGLLLWLIPLLWREEGTAAVRSSSAIVYLFGVWALLVLGAGVLSWRLTAQAREADTGESERAEPGPRRAEAP</sequence>
<dbReference type="OrthoDB" id="7871801at2"/>
<evidence type="ECO:0000313" key="3">
    <source>
        <dbReference type="EMBL" id="APX21799.1"/>
    </source>
</evidence>
<feature type="region of interest" description="Disordered" evidence="1">
    <location>
        <begin position="86"/>
        <end position="107"/>
    </location>
</feature>
<keyword evidence="4" id="KW-1185">Reference proteome</keyword>
<keyword evidence="2" id="KW-1133">Transmembrane helix</keyword>
<evidence type="ECO:0000313" key="4">
    <source>
        <dbReference type="Proteomes" id="UP000186559"/>
    </source>
</evidence>
<accession>A0A1U7D0X6</accession>
<dbReference type="RefSeq" id="WP_076622360.1">
    <property type="nucleotide sequence ID" value="NZ_BMEW01000002.1"/>
</dbReference>
<gene>
    <name evidence="3" type="ORF">Ga0080559_TMP1003</name>
</gene>
<feature type="compositionally biased region" description="Basic and acidic residues" evidence="1">
    <location>
        <begin position="87"/>
        <end position="107"/>
    </location>
</feature>